<feature type="compositionally biased region" description="Polar residues" evidence="2">
    <location>
        <begin position="56"/>
        <end position="72"/>
    </location>
</feature>
<dbReference type="SMART" id="SM00355">
    <property type="entry name" value="ZnF_C2H2"/>
    <property type="match status" value="2"/>
</dbReference>
<dbReference type="OrthoDB" id="6910977at2759"/>
<feature type="compositionally biased region" description="Acidic residues" evidence="2">
    <location>
        <begin position="185"/>
        <end position="198"/>
    </location>
</feature>
<protein>
    <recommendedName>
        <fullName evidence="3">C2H2-type domain-containing protein</fullName>
    </recommendedName>
</protein>
<dbReference type="Proteomes" id="UP000291343">
    <property type="component" value="Unassembled WGS sequence"/>
</dbReference>
<keyword evidence="1" id="KW-0863">Zinc-finger</keyword>
<keyword evidence="1" id="KW-0862">Zinc</keyword>
<feature type="region of interest" description="Disordered" evidence="2">
    <location>
        <begin position="56"/>
        <end position="116"/>
    </location>
</feature>
<evidence type="ECO:0000313" key="4">
    <source>
        <dbReference type="EMBL" id="RZF33466.1"/>
    </source>
</evidence>
<name>A0A482WJQ3_LAOST</name>
<comment type="caution">
    <text evidence="4">The sequence shown here is derived from an EMBL/GenBank/DDBJ whole genome shotgun (WGS) entry which is preliminary data.</text>
</comment>
<dbReference type="InterPro" id="IPR036236">
    <property type="entry name" value="Znf_C2H2_sf"/>
</dbReference>
<feature type="domain" description="C2H2-type" evidence="3">
    <location>
        <begin position="121"/>
        <end position="147"/>
    </location>
</feature>
<feature type="compositionally biased region" description="Acidic residues" evidence="2">
    <location>
        <begin position="100"/>
        <end position="116"/>
    </location>
</feature>
<dbReference type="SUPFAM" id="SSF57667">
    <property type="entry name" value="beta-beta-alpha zinc fingers"/>
    <property type="match status" value="1"/>
</dbReference>
<keyword evidence="1" id="KW-0479">Metal-binding</keyword>
<reference evidence="4 5" key="1">
    <citation type="journal article" date="2017" name="Gigascience">
        <title>Genome sequence of the small brown planthopper, Laodelphax striatellus.</title>
        <authorList>
            <person name="Zhu J."/>
            <person name="Jiang F."/>
            <person name="Wang X."/>
            <person name="Yang P."/>
            <person name="Bao Y."/>
            <person name="Zhao W."/>
            <person name="Wang W."/>
            <person name="Lu H."/>
            <person name="Wang Q."/>
            <person name="Cui N."/>
            <person name="Li J."/>
            <person name="Chen X."/>
            <person name="Luo L."/>
            <person name="Yu J."/>
            <person name="Kang L."/>
            <person name="Cui F."/>
        </authorList>
    </citation>
    <scope>NUCLEOTIDE SEQUENCE [LARGE SCALE GENOMIC DNA]</scope>
    <source>
        <strain evidence="4">Lst14</strain>
    </source>
</reference>
<sequence>MLWIFRRSTFSNGAAAFLNAINNNCGSTFGNTNTGAKYVAKKSGYNKLACCEDTAPDNSNGNVTSPDDNSPSLVMRTDAADNDNHHHHRHHTDSSSASDFDLEEEEDDEDFSEESDYEESLTCNVCDRSFCSPRQLSQHQQKKRHFGCGACDSLFPSLMALEHHKEEFEHWSGDDCALNPNGHTDDDEESSCSEETSEEMERLL</sequence>
<dbReference type="STRING" id="195883.A0A482WJQ3"/>
<evidence type="ECO:0000259" key="3">
    <source>
        <dbReference type="PROSITE" id="PS50157"/>
    </source>
</evidence>
<keyword evidence="5" id="KW-1185">Reference proteome</keyword>
<gene>
    <name evidence="4" type="ORF">LSTR_LSTR010122</name>
</gene>
<dbReference type="PROSITE" id="PS00028">
    <property type="entry name" value="ZINC_FINGER_C2H2_1"/>
    <property type="match status" value="2"/>
</dbReference>
<dbReference type="EMBL" id="QKKF02033837">
    <property type="protein sequence ID" value="RZF33466.1"/>
    <property type="molecule type" value="Genomic_DNA"/>
</dbReference>
<proteinExistence type="predicted"/>
<evidence type="ECO:0000313" key="5">
    <source>
        <dbReference type="Proteomes" id="UP000291343"/>
    </source>
</evidence>
<dbReference type="InParanoid" id="A0A482WJQ3"/>
<dbReference type="GO" id="GO:0008270">
    <property type="term" value="F:zinc ion binding"/>
    <property type="evidence" value="ECO:0007669"/>
    <property type="project" value="UniProtKB-KW"/>
</dbReference>
<accession>A0A482WJQ3</accession>
<evidence type="ECO:0000256" key="1">
    <source>
        <dbReference type="PROSITE-ProRule" id="PRU00042"/>
    </source>
</evidence>
<dbReference type="AlphaFoldDB" id="A0A482WJQ3"/>
<feature type="region of interest" description="Disordered" evidence="2">
    <location>
        <begin position="172"/>
        <end position="204"/>
    </location>
</feature>
<organism evidence="4 5">
    <name type="scientific">Laodelphax striatellus</name>
    <name type="common">Small brown planthopper</name>
    <name type="synonym">Delphax striatella</name>
    <dbReference type="NCBI Taxonomy" id="195883"/>
    <lineage>
        <taxon>Eukaryota</taxon>
        <taxon>Metazoa</taxon>
        <taxon>Ecdysozoa</taxon>
        <taxon>Arthropoda</taxon>
        <taxon>Hexapoda</taxon>
        <taxon>Insecta</taxon>
        <taxon>Pterygota</taxon>
        <taxon>Neoptera</taxon>
        <taxon>Paraneoptera</taxon>
        <taxon>Hemiptera</taxon>
        <taxon>Auchenorrhyncha</taxon>
        <taxon>Fulgoroidea</taxon>
        <taxon>Delphacidae</taxon>
        <taxon>Criomorphinae</taxon>
        <taxon>Laodelphax</taxon>
    </lineage>
</organism>
<evidence type="ECO:0000256" key="2">
    <source>
        <dbReference type="SAM" id="MobiDB-lite"/>
    </source>
</evidence>
<dbReference type="PROSITE" id="PS50157">
    <property type="entry name" value="ZINC_FINGER_C2H2_2"/>
    <property type="match status" value="1"/>
</dbReference>
<dbReference type="SMR" id="A0A482WJQ3"/>
<dbReference type="InterPro" id="IPR013087">
    <property type="entry name" value="Znf_C2H2_type"/>
</dbReference>